<gene>
    <name evidence="1" type="ORF">ENN47_09050</name>
</gene>
<proteinExistence type="predicted"/>
<comment type="caution">
    <text evidence="1">The sequence shown here is derived from an EMBL/GenBank/DDBJ whole genome shotgun (WGS) entry which is preliminary data.</text>
</comment>
<dbReference type="SUPFAM" id="SSF52540">
    <property type="entry name" value="P-loop containing nucleoside triphosphate hydrolases"/>
    <property type="match status" value="1"/>
</dbReference>
<dbReference type="EMBL" id="DSBT01000267">
    <property type="protein sequence ID" value="HDP78310.1"/>
    <property type="molecule type" value="Genomic_DNA"/>
</dbReference>
<organism evidence="1">
    <name type="scientific">Mesotoga infera</name>
    <dbReference type="NCBI Taxonomy" id="1236046"/>
    <lineage>
        <taxon>Bacteria</taxon>
        <taxon>Thermotogati</taxon>
        <taxon>Thermotogota</taxon>
        <taxon>Thermotogae</taxon>
        <taxon>Kosmotogales</taxon>
        <taxon>Kosmotogaceae</taxon>
        <taxon>Mesotoga</taxon>
    </lineage>
</organism>
<dbReference type="InterPro" id="IPR027417">
    <property type="entry name" value="P-loop_NTPase"/>
</dbReference>
<dbReference type="Proteomes" id="UP000886198">
    <property type="component" value="Unassembled WGS sequence"/>
</dbReference>
<evidence type="ECO:0000313" key="1">
    <source>
        <dbReference type="EMBL" id="HDP78310.1"/>
    </source>
</evidence>
<accession>A0A7C1CX29</accession>
<dbReference type="AlphaFoldDB" id="A0A7C1CX29"/>
<protein>
    <submittedName>
        <fullName evidence="1">Cobalamin biosynthesis protein CobQ</fullName>
    </submittedName>
</protein>
<name>A0A7C1CX29_9BACT</name>
<dbReference type="Gene3D" id="3.40.50.300">
    <property type="entry name" value="P-loop containing nucleotide triphosphate hydrolases"/>
    <property type="match status" value="1"/>
</dbReference>
<sequence length="224" mass="25179">MNFSKKILIFMGMFGSGKTEIALNVTRLLAKNGELVALADIDTISPYYRSRDMRESFAEFGIKIIAPKGKLSHADLPIIPAEVFGYFENPDFRVVLDVGGNDDGAVVLSSLSSRLPKENCETYYVLNPFRPFNDTVENAALHFLRLQETSRMKIDYLVNNSNIGSETTTEVIQKGEEFVKLVSERVSIPVAFTAVMNGLENGNGIFDKLEMKKYMMNPWEVENE</sequence>
<reference evidence="1" key="1">
    <citation type="journal article" date="2020" name="mSystems">
        <title>Genome- and Community-Level Interaction Insights into Carbon Utilization and Element Cycling Functions of Hydrothermarchaeota in Hydrothermal Sediment.</title>
        <authorList>
            <person name="Zhou Z."/>
            <person name="Liu Y."/>
            <person name="Xu W."/>
            <person name="Pan J."/>
            <person name="Luo Z.H."/>
            <person name="Li M."/>
        </authorList>
    </citation>
    <scope>NUCLEOTIDE SEQUENCE [LARGE SCALE GENOMIC DNA]</scope>
    <source>
        <strain evidence="1">SpSt-1179</strain>
    </source>
</reference>